<keyword evidence="4 9" id="KW-0547">Nucleotide-binding</keyword>
<dbReference type="PROSITE" id="PS00108">
    <property type="entry name" value="PROTEIN_KINASE_ST"/>
    <property type="match status" value="1"/>
</dbReference>
<dbReference type="OrthoDB" id="40902at2759"/>
<name>A0A8J4UUX8_9MYCE</name>
<comment type="catalytic activity">
    <reaction evidence="7">
        <text>L-threonyl-[protein] + ATP = O-phospho-L-threonyl-[protein] + ADP + H(+)</text>
        <dbReference type="Rhea" id="RHEA:46608"/>
        <dbReference type="Rhea" id="RHEA-COMP:11060"/>
        <dbReference type="Rhea" id="RHEA-COMP:11605"/>
        <dbReference type="ChEBI" id="CHEBI:15378"/>
        <dbReference type="ChEBI" id="CHEBI:30013"/>
        <dbReference type="ChEBI" id="CHEBI:30616"/>
        <dbReference type="ChEBI" id="CHEBI:61977"/>
        <dbReference type="ChEBI" id="CHEBI:456216"/>
        <dbReference type="EC" id="2.7.11.1"/>
    </reaction>
</comment>
<reference evidence="12" key="1">
    <citation type="submission" date="2020-01" db="EMBL/GenBank/DDBJ databases">
        <title>Development of genomics and gene disruption for Polysphondylium violaceum indicates a role for the polyketide synthase stlB in stalk morphogenesis.</title>
        <authorList>
            <person name="Narita B."/>
            <person name="Kawabe Y."/>
            <person name="Kin K."/>
            <person name="Saito T."/>
            <person name="Gibbs R."/>
            <person name="Kuspa A."/>
            <person name="Muzny D."/>
            <person name="Queller D."/>
            <person name="Richards S."/>
            <person name="Strassman J."/>
            <person name="Sucgang R."/>
            <person name="Worley K."/>
            <person name="Schaap P."/>
        </authorList>
    </citation>
    <scope>NUCLEOTIDE SEQUENCE</scope>
    <source>
        <strain evidence="12">QSvi11</strain>
    </source>
</reference>
<dbReference type="InterPro" id="IPR000719">
    <property type="entry name" value="Prot_kinase_dom"/>
</dbReference>
<dbReference type="EC" id="2.7.11.1" evidence="1"/>
<comment type="catalytic activity">
    <reaction evidence="8">
        <text>L-seryl-[protein] + ATP = O-phospho-L-seryl-[protein] + ADP + H(+)</text>
        <dbReference type="Rhea" id="RHEA:17989"/>
        <dbReference type="Rhea" id="RHEA-COMP:9863"/>
        <dbReference type="Rhea" id="RHEA-COMP:11604"/>
        <dbReference type="ChEBI" id="CHEBI:15378"/>
        <dbReference type="ChEBI" id="CHEBI:29999"/>
        <dbReference type="ChEBI" id="CHEBI:30616"/>
        <dbReference type="ChEBI" id="CHEBI:83421"/>
        <dbReference type="ChEBI" id="CHEBI:456216"/>
        <dbReference type="EC" id="2.7.11.1"/>
    </reaction>
</comment>
<dbReference type="PROSITE" id="PS50011">
    <property type="entry name" value="PROTEIN_KINASE_DOM"/>
    <property type="match status" value="1"/>
</dbReference>
<comment type="similarity">
    <text evidence="10">Belongs to the protein kinase superfamily.</text>
</comment>
<dbReference type="InterPro" id="IPR017441">
    <property type="entry name" value="Protein_kinase_ATP_BS"/>
</dbReference>
<dbReference type="FunFam" id="1.10.510.10:FF:000571">
    <property type="entry name" value="Maternal embryonic leucine zipper kinase"/>
    <property type="match status" value="1"/>
</dbReference>
<evidence type="ECO:0000256" key="10">
    <source>
        <dbReference type="RuleBase" id="RU000304"/>
    </source>
</evidence>
<dbReference type="InterPro" id="IPR011009">
    <property type="entry name" value="Kinase-like_dom_sf"/>
</dbReference>
<dbReference type="InterPro" id="IPR008271">
    <property type="entry name" value="Ser/Thr_kinase_AS"/>
</dbReference>
<evidence type="ECO:0000256" key="7">
    <source>
        <dbReference type="ARBA" id="ARBA00047899"/>
    </source>
</evidence>
<dbReference type="AlphaFoldDB" id="A0A8J4UUX8"/>
<protein>
    <recommendedName>
        <fullName evidence="1">non-specific serine/threonine protein kinase</fullName>
        <ecNumber evidence="1">2.7.11.1</ecNumber>
    </recommendedName>
</protein>
<dbReference type="CDD" id="cd05117">
    <property type="entry name" value="STKc_CAMK"/>
    <property type="match status" value="1"/>
</dbReference>
<dbReference type="GO" id="GO:0004674">
    <property type="term" value="F:protein serine/threonine kinase activity"/>
    <property type="evidence" value="ECO:0007669"/>
    <property type="project" value="UniProtKB-KW"/>
</dbReference>
<evidence type="ECO:0000256" key="9">
    <source>
        <dbReference type="PROSITE-ProRule" id="PRU10141"/>
    </source>
</evidence>
<dbReference type="Gene3D" id="1.10.510.10">
    <property type="entry name" value="Transferase(Phosphotransferase) domain 1"/>
    <property type="match status" value="1"/>
</dbReference>
<dbReference type="PANTHER" id="PTHR24347">
    <property type="entry name" value="SERINE/THREONINE-PROTEIN KINASE"/>
    <property type="match status" value="1"/>
</dbReference>
<keyword evidence="2 10" id="KW-0723">Serine/threonine-protein kinase</keyword>
<gene>
    <name evidence="12" type="ORF">CYY_002650</name>
</gene>
<evidence type="ECO:0000256" key="6">
    <source>
        <dbReference type="ARBA" id="ARBA00022840"/>
    </source>
</evidence>
<proteinExistence type="inferred from homology"/>
<evidence type="ECO:0000256" key="5">
    <source>
        <dbReference type="ARBA" id="ARBA00022777"/>
    </source>
</evidence>
<evidence type="ECO:0000256" key="4">
    <source>
        <dbReference type="ARBA" id="ARBA00022741"/>
    </source>
</evidence>
<dbReference type="SUPFAM" id="SSF56112">
    <property type="entry name" value="Protein kinase-like (PK-like)"/>
    <property type="match status" value="1"/>
</dbReference>
<dbReference type="SMART" id="SM00220">
    <property type="entry name" value="S_TKc"/>
    <property type="match status" value="1"/>
</dbReference>
<dbReference type="PROSITE" id="PS00107">
    <property type="entry name" value="PROTEIN_KINASE_ATP"/>
    <property type="match status" value="1"/>
</dbReference>
<sequence length="338" mass="38230">MPNTPDSVYDYYDITDIIGEGTFSTVGLATHKFTNEKYAVKVISKDCLDKQKRSYVDWEISILTKCSHPNIVDFIEYFESDEDICLVLEWVSNGDLFERIVKKGVFTEEEARLTMISILSAVEYLHDRSIAHRDIKPENILFNNERGDVKLADFGLSKFYDESTGLDSACGTPAYSAPEISSNQVYRKSVDMWSVGCILYFILYGKPPFYSDDESTICRLVSKGEWSFPSVMAKNHSLSVQNLIKGLLDRDPVKRLTVKQALNHDWITQSQSMVLEYLSTIQEDSISSTTIDTTNRKSSILSSSSTKPISIKQSLLRSSLNSSVEYARGYLTPPNNLM</sequence>
<keyword evidence="3" id="KW-0808">Transferase</keyword>
<dbReference type="Proteomes" id="UP000695562">
    <property type="component" value="Unassembled WGS sequence"/>
</dbReference>
<dbReference type="FunFam" id="3.30.200.20:FF:000042">
    <property type="entry name" value="Aurora kinase A"/>
    <property type="match status" value="1"/>
</dbReference>
<evidence type="ECO:0000313" key="12">
    <source>
        <dbReference type="EMBL" id="KAF2076036.1"/>
    </source>
</evidence>
<organism evidence="12 13">
    <name type="scientific">Polysphondylium violaceum</name>
    <dbReference type="NCBI Taxonomy" id="133409"/>
    <lineage>
        <taxon>Eukaryota</taxon>
        <taxon>Amoebozoa</taxon>
        <taxon>Evosea</taxon>
        <taxon>Eumycetozoa</taxon>
        <taxon>Dictyostelia</taxon>
        <taxon>Dictyosteliales</taxon>
        <taxon>Dictyosteliaceae</taxon>
        <taxon>Polysphondylium</taxon>
    </lineage>
</organism>
<dbReference type="Pfam" id="PF00069">
    <property type="entry name" value="Pkinase"/>
    <property type="match status" value="1"/>
</dbReference>
<dbReference type="EMBL" id="AJWJ01000075">
    <property type="protein sequence ID" value="KAF2076036.1"/>
    <property type="molecule type" value="Genomic_DNA"/>
</dbReference>
<dbReference type="GO" id="GO:0005524">
    <property type="term" value="F:ATP binding"/>
    <property type="evidence" value="ECO:0007669"/>
    <property type="project" value="UniProtKB-UniRule"/>
</dbReference>
<feature type="binding site" evidence="9">
    <location>
        <position position="41"/>
    </location>
    <ligand>
        <name>ATP</name>
        <dbReference type="ChEBI" id="CHEBI:30616"/>
    </ligand>
</feature>
<comment type="caution">
    <text evidence="12">The sequence shown here is derived from an EMBL/GenBank/DDBJ whole genome shotgun (WGS) entry which is preliminary data.</text>
</comment>
<accession>A0A8J4UUX8</accession>
<evidence type="ECO:0000256" key="2">
    <source>
        <dbReference type="ARBA" id="ARBA00022527"/>
    </source>
</evidence>
<feature type="domain" description="Protein kinase" evidence="11">
    <location>
        <begin position="12"/>
        <end position="267"/>
    </location>
</feature>
<evidence type="ECO:0000256" key="3">
    <source>
        <dbReference type="ARBA" id="ARBA00022679"/>
    </source>
</evidence>
<evidence type="ECO:0000256" key="1">
    <source>
        <dbReference type="ARBA" id="ARBA00012513"/>
    </source>
</evidence>
<evidence type="ECO:0000256" key="8">
    <source>
        <dbReference type="ARBA" id="ARBA00048679"/>
    </source>
</evidence>
<keyword evidence="5" id="KW-0418">Kinase</keyword>
<evidence type="ECO:0000259" key="11">
    <source>
        <dbReference type="PROSITE" id="PS50011"/>
    </source>
</evidence>
<keyword evidence="13" id="KW-1185">Reference proteome</keyword>
<keyword evidence="6 9" id="KW-0067">ATP-binding</keyword>
<evidence type="ECO:0000313" key="13">
    <source>
        <dbReference type="Proteomes" id="UP000695562"/>
    </source>
</evidence>